<keyword evidence="5 6" id="KW-0539">Nucleus</keyword>
<dbReference type="CDD" id="cd00086">
    <property type="entry name" value="homeodomain"/>
    <property type="match status" value="1"/>
</dbReference>
<keyword evidence="3 6" id="KW-0238">DNA-binding</keyword>
<comment type="caution">
    <text evidence="9">The sequence shown here is derived from an EMBL/GenBank/DDBJ whole genome shotgun (WGS) entry which is preliminary data.</text>
</comment>
<dbReference type="InterPro" id="IPR001356">
    <property type="entry name" value="HD"/>
</dbReference>
<evidence type="ECO:0000256" key="4">
    <source>
        <dbReference type="ARBA" id="ARBA00023155"/>
    </source>
</evidence>
<feature type="region of interest" description="Disordered" evidence="8">
    <location>
        <begin position="272"/>
        <end position="383"/>
    </location>
</feature>
<evidence type="ECO:0000313" key="10">
    <source>
        <dbReference type="Proteomes" id="UP000749559"/>
    </source>
</evidence>
<dbReference type="PANTHER" id="PTHR45664">
    <property type="entry name" value="PROTEIN ZERKNUELLT 1-RELATED"/>
    <property type="match status" value="1"/>
</dbReference>
<keyword evidence="4 6" id="KW-0371">Homeobox</keyword>
<feature type="region of interest" description="Disordered" evidence="8">
    <location>
        <begin position="195"/>
        <end position="248"/>
    </location>
</feature>
<dbReference type="SMART" id="SM00389">
    <property type="entry name" value="HOX"/>
    <property type="match status" value="1"/>
</dbReference>
<organism evidence="9 10">
    <name type="scientific">Owenia fusiformis</name>
    <name type="common">Polychaete worm</name>
    <dbReference type="NCBI Taxonomy" id="6347"/>
    <lineage>
        <taxon>Eukaryota</taxon>
        <taxon>Metazoa</taxon>
        <taxon>Spiralia</taxon>
        <taxon>Lophotrochozoa</taxon>
        <taxon>Annelida</taxon>
        <taxon>Polychaeta</taxon>
        <taxon>Sedentaria</taxon>
        <taxon>Canalipalpata</taxon>
        <taxon>Sabellida</taxon>
        <taxon>Oweniida</taxon>
        <taxon>Oweniidae</taxon>
        <taxon>Owenia</taxon>
    </lineage>
</organism>
<dbReference type="Gene3D" id="1.10.10.60">
    <property type="entry name" value="Homeodomain-like"/>
    <property type="match status" value="1"/>
</dbReference>
<dbReference type="InterPro" id="IPR001827">
    <property type="entry name" value="Homeobox_Antennapedia_CS"/>
</dbReference>
<feature type="compositionally biased region" description="Polar residues" evidence="8">
    <location>
        <begin position="317"/>
        <end position="366"/>
    </location>
</feature>
<dbReference type="SUPFAM" id="SSF46689">
    <property type="entry name" value="Homeodomain-like"/>
    <property type="match status" value="1"/>
</dbReference>
<evidence type="ECO:0000256" key="8">
    <source>
        <dbReference type="SAM" id="MobiDB-lite"/>
    </source>
</evidence>
<dbReference type="Pfam" id="PF00046">
    <property type="entry name" value="Homeodomain"/>
    <property type="match status" value="1"/>
</dbReference>
<feature type="compositionally biased region" description="Polar residues" evidence="8">
    <location>
        <begin position="290"/>
        <end position="307"/>
    </location>
</feature>
<dbReference type="InterPro" id="IPR017970">
    <property type="entry name" value="Homeobox_CS"/>
</dbReference>
<dbReference type="PANTHER" id="PTHR45664:SF18">
    <property type="entry name" value="HOMEOBOX PROTEIN HOX3"/>
    <property type="match status" value="1"/>
</dbReference>
<keyword evidence="2" id="KW-0217">Developmental protein</keyword>
<dbReference type="GO" id="GO:0000978">
    <property type="term" value="F:RNA polymerase II cis-regulatory region sequence-specific DNA binding"/>
    <property type="evidence" value="ECO:0007669"/>
    <property type="project" value="TreeGrafter"/>
</dbReference>
<sequence length="383" mass="42729">MSMTCQNEVSFDMREMGKAYQYDSSAGQQYQGYYPNAYSYESAPQYQATNDNYRSSCVMQNPMVNTVGQIDYQNSYIHPSSCMQNMGPNPYHMPGSPLPPNSPIYTKAHQEVYPWMKESRQNSKQRIQAISEFEQPTKRARTAYTSAQLVELEKEFHFNRYLCRPRRIEMAAMLNLSERQIKIWFQNRRMKYKKEQKQKSTGGAEMSPECDSDNEMSPLSSPSGMNDCNGGGQITQLPPSDSNCQALPPGNINQSCVIQSNNSMGNQQQVSIDIGNMGNGMSLPVDIDQNRSQNNTGVGLDQGQSPLGQPASGPMGQPSTPVGASLGQSYNNSRGTQPLSHPPKQSSMNSCSVAPSTYNTSQVSYSQQQQQQQQDYNTKLTHL</sequence>
<dbReference type="PRINTS" id="PR00024">
    <property type="entry name" value="HOMEOBOX"/>
</dbReference>
<reference evidence="9" key="1">
    <citation type="submission" date="2022-03" db="EMBL/GenBank/DDBJ databases">
        <authorList>
            <person name="Martin C."/>
        </authorList>
    </citation>
    <scope>NUCLEOTIDE SEQUENCE</scope>
</reference>
<protein>
    <submittedName>
        <fullName evidence="9">Uncharacterized protein</fullName>
    </submittedName>
</protein>
<accession>A0A8J1U9N6</accession>
<dbReference type="FunFam" id="1.10.10.60:FF:000504">
    <property type="entry name" value="Transcription factor RFX3"/>
    <property type="match status" value="1"/>
</dbReference>
<feature type="compositionally biased region" description="Polar residues" evidence="8">
    <location>
        <begin position="215"/>
        <end position="226"/>
    </location>
</feature>
<dbReference type="GO" id="GO:0005634">
    <property type="term" value="C:nucleus"/>
    <property type="evidence" value="ECO:0007669"/>
    <property type="project" value="UniProtKB-SubCell"/>
</dbReference>
<evidence type="ECO:0000256" key="1">
    <source>
        <dbReference type="ARBA" id="ARBA00004123"/>
    </source>
</evidence>
<evidence type="ECO:0000313" key="9">
    <source>
        <dbReference type="EMBL" id="CAH1773440.1"/>
    </source>
</evidence>
<dbReference type="OrthoDB" id="6286423at2759"/>
<evidence type="ECO:0000256" key="2">
    <source>
        <dbReference type="ARBA" id="ARBA00022473"/>
    </source>
</evidence>
<evidence type="ECO:0000256" key="6">
    <source>
        <dbReference type="PROSITE-ProRule" id="PRU00108"/>
    </source>
</evidence>
<evidence type="ECO:0000256" key="5">
    <source>
        <dbReference type="ARBA" id="ARBA00023242"/>
    </source>
</evidence>
<evidence type="ECO:0000256" key="3">
    <source>
        <dbReference type="ARBA" id="ARBA00023125"/>
    </source>
</evidence>
<dbReference type="InterPro" id="IPR020479">
    <property type="entry name" value="HD_metazoa"/>
</dbReference>
<feature type="DNA-binding region" description="Homeobox" evidence="6">
    <location>
        <begin position="137"/>
        <end position="196"/>
    </location>
</feature>
<comment type="subcellular location">
    <subcellularLocation>
        <location evidence="1 6 7">Nucleus</location>
    </subcellularLocation>
</comment>
<dbReference type="InterPro" id="IPR009057">
    <property type="entry name" value="Homeodomain-like_sf"/>
</dbReference>
<dbReference type="GO" id="GO:0000981">
    <property type="term" value="F:DNA-binding transcription factor activity, RNA polymerase II-specific"/>
    <property type="evidence" value="ECO:0007669"/>
    <property type="project" value="InterPro"/>
</dbReference>
<gene>
    <name evidence="9" type="ORF">OFUS_LOCUS1038</name>
</gene>
<evidence type="ECO:0000256" key="7">
    <source>
        <dbReference type="RuleBase" id="RU000682"/>
    </source>
</evidence>
<dbReference type="PROSITE" id="PS50071">
    <property type="entry name" value="HOMEOBOX_2"/>
    <property type="match status" value="1"/>
</dbReference>
<dbReference type="Proteomes" id="UP000749559">
    <property type="component" value="Unassembled WGS sequence"/>
</dbReference>
<dbReference type="PROSITE" id="PS00027">
    <property type="entry name" value="HOMEOBOX_1"/>
    <property type="match status" value="1"/>
</dbReference>
<dbReference type="AlphaFoldDB" id="A0A8J1U9N6"/>
<dbReference type="EMBL" id="CAIIXF020000001">
    <property type="protein sequence ID" value="CAH1773440.1"/>
    <property type="molecule type" value="Genomic_DNA"/>
</dbReference>
<name>A0A8J1U9N6_OWEFU</name>
<proteinExistence type="predicted"/>
<keyword evidence="10" id="KW-1185">Reference proteome</keyword>
<dbReference type="PROSITE" id="PS00032">
    <property type="entry name" value="ANTENNAPEDIA"/>
    <property type="match status" value="1"/>
</dbReference>
<feature type="compositionally biased region" description="Polar residues" evidence="8">
    <location>
        <begin position="234"/>
        <end position="248"/>
    </location>
</feature>